<proteinExistence type="predicted"/>
<evidence type="ECO:0000256" key="1">
    <source>
        <dbReference type="SAM" id="MobiDB-lite"/>
    </source>
</evidence>
<protein>
    <submittedName>
        <fullName evidence="3">Uncharacterized protein</fullName>
    </submittedName>
</protein>
<evidence type="ECO:0000313" key="4">
    <source>
        <dbReference type="Proteomes" id="UP000389128"/>
    </source>
</evidence>
<feature type="region of interest" description="Disordered" evidence="1">
    <location>
        <begin position="207"/>
        <end position="232"/>
    </location>
</feature>
<dbReference type="RefSeq" id="WP_148578832.1">
    <property type="nucleotide sequence ID" value="NZ_SDKK01000008.1"/>
</dbReference>
<evidence type="ECO:0000313" key="3">
    <source>
        <dbReference type="EMBL" id="TYC58772.1"/>
    </source>
</evidence>
<dbReference type="SUPFAM" id="SSF48452">
    <property type="entry name" value="TPR-like"/>
    <property type="match status" value="1"/>
</dbReference>
<feature type="compositionally biased region" description="Basic and acidic residues" evidence="1">
    <location>
        <begin position="217"/>
        <end position="232"/>
    </location>
</feature>
<organism evidence="3 4">
    <name type="scientific">Zoogloea oleivorans</name>
    <dbReference type="NCBI Taxonomy" id="1552750"/>
    <lineage>
        <taxon>Bacteria</taxon>
        <taxon>Pseudomonadati</taxon>
        <taxon>Pseudomonadota</taxon>
        <taxon>Betaproteobacteria</taxon>
        <taxon>Rhodocyclales</taxon>
        <taxon>Zoogloeaceae</taxon>
        <taxon>Zoogloea</taxon>
    </lineage>
</organism>
<keyword evidence="4" id="KW-1185">Reference proteome</keyword>
<accession>A0A6C2CZN2</accession>
<feature type="signal peptide" evidence="2">
    <location>
        <begin position="1"/>
        <end position="22"/>
    </location>
</feature>
<reference evidence="3 4" key="1">
    <citation type="submission" date="2019-01" db="EMBL/GenBank/DDBJ databases">
        <title>Zoogloea oleivorans genome sequencing and assembly.</title>
        <authorList>
            <person name="Tancsics A."/>
            <person name="Farkas M."/>
            <person name="Kriszt B."/>
            <person name="Maroti G."/>
            <person name="Horvath B."/>
        </authorList>
    </citation>
    <scope>NUCLEOTIDE SEQUENCE [LARGE SCALE GENOMIC DNA]</scope>
    <source>
        <strain evidence="3 4">Buc</strain>
    </source>
</reference>
<dbReference type="InterPro" id="IPR011990">
    <property type="entry name" value="TPR-like_helical_dom_sf"/>
</dbReference>
<gene>
    <name evidence="3" type="ORF">ETQ85_09565</name>
</gene>
<dbReference type="AlphaFoldDB" id="A0A6C2CZN2"/>
<name>A0A6C2CZN2_9RHOO</name>
<evidence type="ECO:0000256" key="2">
    <source>
        <dbReference type="SAM" id="SignalP"/>
    </source>
</evidence>
<comment type="caution">
    <text evidence="3">The sequence shown here is derived from an EMBL/GenBank/DDBJ whole genome shotgun (WGS) entry which is preliminary data.</text>
</comment>
<dbReference type="OrthoDB" id="8525350at2"/>
<feature type="chain" id="PRO_5025596295" evidence="2">
    <location>
        <begin position="23"/>
        <end position="232"/>
    </location>
</feature>
<dbReference type="Gene3D" id="1.25.40.10">
    <property type="entry name" value="Tetratricopeptide repeat domain"/>
    <property type="match status" value="1"/>
</dbReference>
<dbReference type="EMBL" id="SDKK01000008">
    <property type="protein sequence ID" value="TYC58772.1"/>
    <property type="molecule type" value="Genomic_DNA"/>
</dbReference>
<keyword evidence="2" id="KW-0732">Signal</keyword>
<sequence length="232" mass="25940">MSRRILCLGFLFGAMLSSPGWADELPFQCGPLSNAYGPYDYRTDLSKLNIVEIAHFTSDVENLRKGVQSVRPGPDLNYTLRAFPNHHRALMSIVRLGARDKSDKPATGYTVECFLMRAEAFRPDDPMVKLIYGIHLLNQGKSKLALVKLDDARELPLESPNFFYNLGLAYFSAGHYDRALTSAHKAYALGFPLPGLRDKLKRAGKWKDPEPVLSDEGESKEVEPPKAEKPSL</sequence>
<dbReference type="Proteomes" id="UP000389128">
    <property type="component" value="Unassembled WGS sequence"/>
</dbReference>